<dbReference type="InterPro" id="IPR029058">
    <property type="entry name" value="AB_hydrolase_fold"/>
</dbReference>
<dbReference type="InterPro" id="IPR052897">
    <property type="entry name" value="Sec-Metab_Biosynth_Hydrolase"/>
</dbReference>
<feature type="domain" description="AB hydrolase-1" evidence="1">
    <location>
        <begin position="17"/>
        <end position="177"/>
    </location>
</feature>
<evidence type="ECO:0000313" key="3">
    <source>
        <dbReference type="Proteomes" id="UP001305779"/>
    </source>
</evidence>
<dbReference type="Gene3D" id="3.40.50.1820">
    <property type="entry name" value="alpha/beta hydrolase"/>
    <property type="match status" value="1"/>
</dbReference>
<sequence length="209" mass="23211">MSNNNKPTIVVGCGAHHIPYHYRFLEDALRNAGYVVRVVQLPSTSAEVVDDAMSKDVQAIREAVEREIKDGNDVVMVLHSWSGFVGSAALEGLEEKVKHIVFLASWIQPSGKGSCEWLGVEELPIDNVENGLNYVSDPIPKFYRDLPPDLAQDSVKHLLPMVNSVTKMPLRIPPVWEKVSWTLARIVRKAAGEEVGGIEGVRVDEKKLF</sequence>
<dbReference type="SUPFAM" id="SSF53474">
    <property type="entry name" value="alpha/beta-Hydrolases"/>
    <property type="match status" value="1"/>
</dbReference>
<dbReference type="Pfam" id="PF12697">
    <property type="entry name" value="Abhydrolase_6"/>
    <property type="match status" value="1"/>
</dbReference>
<accession>A0ABR0E8Q4</accession>
<evidence type="ECO:0000313" key="2">
    <source>
        <dbReference type="EMBL" id="KAK4497814.1"/>
    </source>
</evidence>
<dbReference type="Proteomes" id="UP001305779">
    <property type="component" value="Unassembled WGS sequence"/>
</dbReference>
<reference evidence="2 3" key="1">
    <citation type="journal article" date="2023" name="G3 (Bethesda)">
        <title>A chromosome-level genome assembly of Zasmidium syzygii isolated from banana leaves.</title>
        <authorList>
            <person name="van Westerhoven A.C."/>
            <person name="Mehrabi R."/>
            <person name="Talebi R."/>
            <person name="Steentjes M.B.F."/>
            <person name="Corcolon B."/>
            <person name="Chong P.A."/>
            <person name="Kema G.H.J."/>
            <person name="Seidl M.F."/>
        </authorList>
    </citation>
    <scope>NUCLEOTIDE SEQUENCE [LARGE SCALE GENOMIC DNA]</scope>
    <source>
        <strain evidence="2 3">P124</strain>
    </source>
</reference>
<dbReference type="PANTHER" id="PTHR37017">
    <property type="entry name" value="AB HYDROLASE-1 DOMAIN-CONTAINING PROTEIN-RELATED"/>
    <property type="match status" value="1"/>
</dbReference>
<evidence type="ECO:0000259" key="1">
    <source>
        <dbReference type="Pfam" id="PF12697"/>
    </source>
</evidence>
<protein>
    <recommendedName>
        <fullName evidence="1">AB hydrolase-1 domain-containing protein</fullName>
    </recommendedName>
</protein>
<keyword evidence="3" id="KW-1185">Reference proteome</keyword>
<name>A0ABR0E8Q4_ZASCE</name>
<dbReference type="InterPro" id="IPR000073">
    <property type="entry name" value="AB_hydrolase_1"/>
</dbReference>
<gene>
    <name evidence="2" type="ORF">PRZ48_010468</name>
</gene>
<proteinExistence type="predicted"/>
<dbReference type="EMBL" id="JAXOVC010000008">
    <property type="protein sequence ID" value="KAK4497814.1"/>
    <property type="molecule type" value="Genomic_DNA"/>
</dbReference>
<dbReference type="PANTHER" id="PTHR37017:SF11">
    <property type="entry name" value="ESTERASE_LIPASE_THIOESTERASE DOMAIN-CONTAINING PROTEIN"/>
    <property type="match status" value="1"/>
</dbReference>
<comment type="caution">
    <text evidence="2">The sequence shown here is derived from an EMBL/GenBank/DDBJ whole genome shotgun (WGS) entry which is preliminary data.</text>
</comment>
<organism evidence="2 3">
    <name type="scientific">Zasmidium cellare</name>
    <name type="common">Wine cellar mold</name>
    <name type="synonym">Racodium cellare</name>
    <dbReference type="NCBI Taxonomy" id="395010"/>
    <lineage>
        <taxon>Eukaryota</taxon>
        <taxon>Fungi</taxon>
        <taxon>Dikarya</taxon>
        <taxon>Ascomycota</taxon>
        <taxon>Pezizomycotina</taxon>
        <taxon>Dothideomycetes</taxon>
        <taxon>Dothideomycetidae</taxon>
        <taxon>Mycosphaerellales</taxon>
        <taxon>Mycosphaerellaceae</taxon>
        <taxon>Zasmidium</taxon>
    </lineage>
</organism>